<reference evidence="1" key="3">
    <citation type="submission" date="2020-02" db="EMBL/GenBank/DDBJ databases">
        <authorList>
            <person name="Sarangi A.N."/>
            <person name="Ghosh S."/>
            <person name="Mukherjee M."/>
            <person name="Tripathy S."/>
        </authorList>
    </citation>
    <scope>NUCLEOTIDE SEQUENCE</scope>
    <source>
        <strain evidence="1">BDU141951</strain>
    </source>
</reference>
<protein>
    <submittedName>
        <fullName evidence="1">Uncharacterized protein</fullName>
    </submittedName>
</protein>
<evidence type="ECO:0000313" key="1">
    <source>
        <dbReference type="EMBL" id="NEV66258.1"/>
    </source>
</evidence>
<reference evidence="1" key="2">
    <citation type="journal article" date="2015" name="Genome Announc.">
        <title>Draft Genome Sequence of Filamentous Marine Cyanobacterium Lyngbya confervoides Strain BDU141951.</title>
        <authorList>
            <person name="Chandrababunaidu M.M."/>
            <person name="Sen D."/>
            <person name="Tripathy S."/>
        </authorList>
    </citation>
    <scope>NUCLEOTIDE SEQUENCE</scope>
    <source>
        <strain evidence="1">BDU141951</strain>
    </source>
</reference>
<name>A0A0C1Y390_9CYAN</name>
<reference evidence="1" key="1">
    <citation type="submission" date="2014-11" db="EMBL/GenBank/DDBJ databases">
        <authorList>
            <person name="Malar M.C."/>
            <person name="Sen D."/>
            <person name="Tripathy S."/>
        </authorList>
    </citation>
    <scope>NUCLEOTIDE SEQUENCE</scope>
    <source>
        <strain evidence="1">BDU141951</strain>
    </source>
</reference>
<dbReference type="AlphaFoldDB" id="A0A0C1Y390"/>
<comment type="caution">
    <text evidence="1">The sequence shown here is derived from an EMBL/GenBank/DDBJ whole genome shotgun (WGS) entry which is preliminary data.</text>
</comment>
<accession>A0A0C1Y390</accession>
<proteinExistence type="predicted"/>
<organism evidence="1">
    <name type="scientific">Lyngbya confervoides BDU141951</name>
    <dbReference type="NCBI Taxonomy" id="1574623"/>
    <lineage>
        <taxon>Bacteria</taxon>
        <taxon>Bacillati</taxon>
        <taxon>Cyanobacteriota</taxon>
        <taxon>Cyanophyceae</taxon>
        <taxon>Oscillatoriophycideae</taxon>
        <taxon>Oscillatoriales</taxon>
        <taxon>Microcoleaceae</taxon>
        <taxon>Lyngbya</taxon>
    </lineage>
</organism>
<gene>
    <name evidence="1" type="ORF">QQ91_003915</name>
</gene>
<dbReference type="EMBL" id="JTHE02000003">
    <property type="protein sequence ID" value="NEV66258.1"/>
    <property type="molecule type" value="Genomic_DNA"/>
</dbReference>
<sequence length="219" mass="24931">MVEEFFVEGLTGLLEAIESWGSALWMTIGEPAETLGSYAWDFAKATTGPTLAFVLARRASERDQKQQDEKEADAVRTLLMSEIHHNIEEMQTLSEGLKRWIGDRSAPSINTCLSKSIMQKTAMDSLIADIPLAISDGGKIREVYKFYRVVDVVIQNKELYQDKPVPPVTVNVMEMDIRRDPVDMARERQKRQRLIEEEEERRGFLTLLEETVKKGNPLA</sequence>